<dbReference type="EMBL" id="PGOL01004238">
    <property type="protein sequence ID" value="PKI38011.1"/>
    <property type="molecule type" value="Genomic_DNA"/>
</dbReference>
<gene>
    <name evidence="2" type="ORF">CRG98_041607</name>
</gene>
<keyword evidence="3" id="KW-1185">Reference proteome</keyword>
<feature type="compositionally biased region" description="Basic and acidic residues" evidence="1">
    <location>
        <begin position="13"/>
        <end position="24"/>
    </location>
</feature>
<reference evidence="2 3" key="1">
    <citation type="submission" date="2017-11" db="EMBL/GenBank/DDBJ databases">
        <title>De-novo sequencing of pomegranate (Punica granatum L.) genome.</title>
        <authorList>
            <person name="Akparov Z."/>
            <person name="Amiraslanov A."/>
            <person name="Hajiyeva S."/>
            <person name="Abbasov M."/>
            <person name="Kaur K."/>
            <person name="Hamwieh A."/>
            <person name="Solovyev V."/>
            <person name="Salamov A."/>
            <person name="Braich B."/>
            <person name="Kosarev P."/>
            <person name="Mahmoud A."/>
            <person name="Hajiyev E."/>
            <person name="Babayeva S."/>
            <person name="Izzatullayeva V."/>
            <person name="Mammadov A."/>
            <person name="Mammadov A."/>
            <person name="Sharifova S."/>
            <person name="Ojaghi J."/>
            <person name="Eynullazada K."/>
            <person name="Bayramov B."/>
            <person name="Abdulazimova A."/>
            <person name="Shahmuradov I."/>
        </authorList>
    </citation>
    <scope>NUCLEOTIDE SEQUENCE [LARGE SCALE GENOMIC DNA]</scope>
    <source>
        <strain evidence="3">cv. AG2017</strain>
        <tissue evidence="2">Leaf</tissue>
    </source>
</reference>
<organism evidence="2 3">
    <name type="scientific">Punica granatum</name>
    <name type="common">Pomegranate</name>
    <dbReference type="NCBI Taxonomy" id="22663"/>
    <lineage>
        <taxon>Eukaryota</taxon>
        <taxon>Viridiplantae</taxon>
        <taxon>Streptophyta</taxon>
        <taxon>Embryophyta</taxon>
        <taxon>Tracheophyta</taxon>
        <taxon>Spermatophyta</taxon>
        <taxon>Magnoliopsida</taxon>
        <taxon>eudicotyledons</taxon>
        <taxon>Gunneridae</taxon>
        <taxon>Pentapetalae</taxon>
        <taxon>rosids</taxon>
        <taxon>malvids</taxon>
        <taxon>Myrtales</taxon>
        <taxon>Lythraceae</taxon>
        <taxon>Punica</taxon>
    </lineage>
</organism>
<dbReference type="AlphaFoldDB" id="A0A2I0I223"/>
<feature type="compositionally biased region" description="Polar residues" evidence="1">
    <location>
        <begin position="236"/>
        <end position="253"/>
    </location>
</feature>
<evidence type="ECO:0000256" key="1">
    <source>
        <dbReference type="SAM" id="MobiDB-lite"/>
    </source>
</evidence>
<accession>A0A2I0I223</accession>
<protein>
    <submittedName>
        <fullName evidence="2">Uncharacterized protein</fullName>
    </submittedName>
</protein>
<evidence type="ECO:0000313" key="2">
    <source>
        <dbReference type="EMBL" id="PKI38011.1"/>
    </source>
</evidence>
<name>A0A2I0I223_PUNGR</name>
<feature type="region of interest" description="Disordered" evidence="1">
    <location>
        <begin position="13"/>
        <end position="49"/>
    </location>
</feature>
<comment type="caution">
    <text evidence="2">The sequence shown here is derived from an EMBL/GenBank/DDBJ whole genome shotgun (WGS) entry which is preliminary data.</text>
</comment>
<dbReference type="Proteomes" id="UP000233551">
    <property type="component" value="Unassembled WGS sequence"/>
</dbReference>
<feature type="compositionally biased region" description="Acidic residues" evidence="1">
    <location>
        <begin position="25"/>
        <end position="40"/>
    </location>
</feature>
<evidence type="ECO:0000313" key="3">
    <source>
        <dbReference type="Proteomes" id="UP000233551"/>
    </source>
</evidence>
<sequence length="277" mass="31008">MWRDMNELHKAITFGRARDHAEHDGGDDEDDHKSDEDDDEANKNEMLPSSQQCRLSACCSSSRHLQPLSFPASSAPFNSAIKFGELYATAHELSVPSSFQRRHFSSLLCSASSTTTLLWPRLVEVRPKPLSPSMAVMVAGSHLLHLDPKPHRHLELSHLPHLRVPQAQLCHEHPSSSPLAKLTTCLFLYDDQLFTMLSDPTRAILKRKLIDTEVVGILHGYRTGNLHGEFGDANWWSQPPNQQGTPSRSSQSIRELGSPIGNPDPSIKVTSVLRRYR</sequence>
<feature type="region of interest" description="Disordered" evidence="1">
    <location>
        <begin position="236"/>
        <end position="267"/>
    </location>
</feature>
<proteinExistence type="predicted"/>